<proteinExistence type="predicted"/>
<accession>A0AAE8FYC4</accession>
<reference evidence="1 2" key="1">
    <citation type="submission" date="2018-11" db="EMBL/GenBank/DDBJ databases">
        <title>Species Designations Belie Phenotypic and Genotypic Heterogeneity in Oral Streptococci.</title>
        <authorList>
            <person name="Velsko I."/>
        </authorList>
    </citation>
    <scope>NUCLEOTIDE SEQUENCE [LARGE SCALE GENOMIC DNA]</scope>
    <source>
        <strain evidence="1 2">KLC04</strain>
    </source>
</reference>
<name>A0AAE8FYC4_STRSA</name>
<dbReference type="RefSeq" id="WP_061592353.1">
    <property type="nucleotide sequence ID" value="NZ_CP071420.1"/>
</dbReference>
<sequence>MADLQKLPIQAKEVIGADVYAVPTVTERVPSGRTMFDPYRIFTVSGEKQQDVQVRVNGLDNSFVPNKLTKVILENLTMTVGSVQSRGKTKREIIFTADRIKPAK</sequence>
<dbReference type="EMBL" id="RJMK01000010">
    <property type="protein sequence ID" value="RSI06780.1"/>
    <property type="molecule type" value="Genomic_DNA"/>
</dbReference>
<gene>
    <name evidence="1" type="ORF">D8888_11000</name>
</gene>
<evidence type="ECO:0000313" key="1">
    <source>
        <dbReference type="EMBL" id="RSI06780.1"/>
    </source>
</evidence>
<dbReference type="AlphaFoldDB" id="A0AAE8FYC4"/>
<comment type="caution">
    <text evidence="1">The sequence shown here is derived from an EMBL/GenBank/DDBJ whole genome shotgun (WGS) entry which is preliminary data.</text>
</comment>
<organism evidence="1 2">
    <name type="scientific">Streptococcus sanguinis</name>
    <dbReference type="NCBI Taxonomy" id="1305"/>
    <lineage>
        <taxon>Bacteria</taxon>
        <taxon>Bacillati</taxon>
        <taxon>Bacillota</taxon>
        <taxon>Bacilli</taxon>
        <taxon>Lactobacillales</taxon>
        <taxon>Streptococcaceae</taxon>
        <taxon>Streptococcus</taxon>
    </lineage>
</organism>
<dbReference type="Proteomes" id="UP000272846">
    <property type="component" value="Unassembled WGS sequence"/>
</dbReference>
<evidence type="ECO:0000313" key="2">
    <source>
        <dbReference type="Proteomes" id="UP000272846"/>
    </source>
</evidence>
<protein>
    <submittedName>
        <fullName evidence="1">Uncharacterized protein</fullName>
    </submittedName>
</protein>